<evidence type="ECO:0000313" key="2">
    <source>
        <dbReference type="Proteomes" id="UP000015105"/>
    </source>
</evidence>
<proteinExistence type="predicted"/>
<dbReference type="EnsemblPlants" id="AET1Gv20200200.17">
    <property type="protein sequence ID" value="AET1Gv20200200.17"/>
    <property type="gene ID" value="AET1Gv20200200"/>
</dbReference>
<reference evidence="1" key="4">
    <citation type="submission" date="2019-03" db="UniProtKB">
        <authorList>
            <consortium name="EnsemblPlants"/>
        </authorList>
    </citation>
    <scope>IDENTIFICATION</scope>
</reference>
<dbReference type="AlphaFoldDB" id="A0A452XXE3"/>
<reference evidence="2" key="1">
    <citation type="journal article" date="2014" name="Science">
        <title>Ancient hybridizations among the ancestral genomes of bread wheat.</title>
        <authorList>
            <consortium name="International Wheat Genome Sequencing Consortium,"/>
            <person name="Marcussen T."/>
            <person name="Sandve S.R."/>
            <person name="Heier L."/>
            <person name="Spannagl M."/>
            <person name="Pfeifer M."/>
            <person name="Jakobsen K.S."/>
            <person name="Wulff B.B."/>
            <person name="Steuernagel B."/>
            <person name="Mayer K.F."/>
            <person name="Olsen O.A."/>
        </authorList>
    </citation>
    <scope>NUCLEOTIDE SEQUENCE [LARGE SCALE GENOMIC DNA]</scope>
    <source>
        <strain evidence="2">cv. AL8/78</strain>
    </source>
</reference>
<dbReference type="Proteomes" id="UP000015105">
    <property type="component" value="Chromosome 1D"/>
</dbReference>
<reference evidence="1" key="5">
    <citation type="journal article" date="2021" name="G3 (Bethesda)">
        <title>Aegilops tauschii genome assembly Aet v5.0 features greater sequence contiguity and improved annotation.</title>
        <authorList>
            <person name="Wang L."/>
            <person name="Zhu T."/>
            <person name="Rodriguez J.C."/>
            <person name="Deal K.R."/>
            <person name="Dubcovsky J."/>
            <person name="McGuire P.E."/>
            <person name="Lux T."/>
            <person name="Spannagl M."/>
            <person name="Mayer K.F.X."/>
            <person name="Baldrich P."/>
            <person name="Meyers B.C."/>
            <person name="Huo N."/>
            <person name="Gu Y.Q."/>
            <person name="Zhou H."/>
            <person name="Devos K.M."/>
            <person name="Bennetzen J.L."/>
            <person name="Unver T."/>
            <person name="Budak H."/>
            <person name="Gulick P.J."/>
            <person name="Galiba G."/>
            <person name="Kalapos B."/>
            <person name="Nelson D.R."/>
            <person name="Li P."/>
            <person name="You F.M."/>
            <person name="Luo M.C."/>
            <person name="Dvorak J."/>
        </authorList>
    </citation>
    <scope>NUCLEOTIDE SEQUENCE [LARGE SCALE GENOMIC DNA]</scope>
    <source>
        <strain evidence="1">cv. AL8/78</strain>
    </source>
</reference>
<keyword evidence="2" id="KW-1185">Reference proteome</keyword>
<reference evidence="1" key="3">
    <citation type="journal article" date="2017" name="Nature">
        <title>Genome sequence of the progenitor of the wheat D genome Aegilops tauschii.</title>
        <authorList>
            <person name="Luo M.C."/>
            <person name="Gu Y.Q."/>
            <person name="Puiu D."/>
            <person name="Wang H."/>
            <person name="Twardziok S.O."/>
            <person name="Deal K.R."/>
            <person name="Huo N."/>
            <person name="Zhu T."/>
            <person name="Wang L."/>
            <person name="Wang Y."/>
            <person name="McGuire P.E."/>
            <person name="Liu S."/>
            <person name="Long H."/>
            <person name="Ramasamy R.K."/>
            <person name="Rodriguez J.C."/>
            <person name="Van S.L."/>
            <person name="Yuan L."/>
            <person name="Wang Z."/>
            <person name="Xia Z."/>
            <person name="Xiao L."/>
            <person name="Anderson O.D."/>
            <person name="Ouyang S."/>
            <person name="Liang Y."/>
            <person name="Zimin A.V."/>
            <person name="Pertea G."/>
            <person name="Qi P."/>
            <person name="Bennetzen J.L."/>
            <person name="Dai X."/>
            <person name="Dawson M.W."/>
            <person name="Muller H.G."/>
            <person name="Kugler K."/>
            <person name="Rivarola-Duarte L."/>
            <person name="Spannagl M."/>
            <person name="Mayer K.F.X."/>
            <person name="Lu F.H."/>
            <person name="Bevan M.W."/>
            <person name="Leroy P."/>
            <person name="Li P."/>
            <person name="You F.M."/>
            <person name="Sun Q."/>
            <person name="Liu Z."/>
            <person name="Lyons E."/>
            <person name="Wicker T."/>
            <person name="Salzberg S.L."/>
            <person name="Devos K.M."/>
            <person name="Dvorak J."/>
        </authorList>
    </citation>
    <scope>NUCLEOTIDE SEQUENCE [LARGE SCALE GENOMIC DNA]</scope>
    <source>
        <strain evidence="1">cv. AL8/78</strain>
    </source>
</reference>
<evidence type="ECO:0000313" key="1">
    <source>
        <dbReference type="EnsemblPlants" id="AET1Gv20200200.17"/>
    </source>
</evidence>
<dbReference type="Gramene" id="AET1Gv20200200.17">
    <property type="protein sequence ID" value="AET1Gv20200200.17"/>
    <property type="gene ID" value="AET1Gv20200200"/>
</dbReference>
<accession>A0A452XXE3</accession>
<reference evidence="2" key="2">
    <citation type="journal article" date="2017" name="Nat. Plants">
        <title>The Aegilops tauschii genome reveals multiple impacts of transposons.</title>
        <authorList>
            <person name="Zhao G."/>
            <person name="Zou C."/>
            <person name="Li K."/>
            <person name="Wang K."/>
            <person name="Li T."/>
            <person name="Gao L."/>
            <person name="Zhang X."/>
            <person name="Wang H."/>
            <person name="Yang Z."/>
            <person name="Liu X."/>
            <person name="Jiang W."/>
            <person name="Mao L."/>
            <person name="Kong X."/>
            <person name="Jiao Y."/>
            <person name="Jia J."/>
        </authorList>
    </citation>
    <scope>NUCLEOTIDE SEQUENCE [LARGE SCALE GENOMIC DNA]</scope>
    <source>
        <strain evidence="2">cv. AL8/78</strain>
    </source>
</reference>
<sequence>SHHTQPQPHTHGKTKWRARRGLLIQSYKYAPLHFPNRIVILHANHASDPIHQ</sequence>
<name>A0A452XXE3_AEGTS</name>
<organism evidence="1 2">
    <name type="scientific">Aegilops tauschii subsp. strangulata</name>
    <name type="common">Goatgrass</name>
    <dbReference type="NCBI Taxonomy" id="200361"/>
    <lineage>
        <taxon>Eukaryota</taxon>
        <taxon>Viridiplantae</taxon>
        <taxon>Streptophyta</taxon>
        <taxon>Embryophyta</taxon>
        <taxon>Tracheophyta</taxon>
        <taxon>Spermatophyta</taxon>
        <taxon>Magnoliopsida</taxon>
        <taxon>Liliopsida</taxon>
        <taxon>Poales</taxon>
        <taxon>Poaceae</taxon>
        <taxon>BOP clade</taxon>
        <taxon>Pooideae</taxon>
        <taxon>Triticodae</taxon>
        <taxon>Triticeae</taxon>
        <taxon>Triticinae</taxon>
        <taxon>Aegilops</taxon>
    </lineage>
</organism>
<protein>
    <submittedName>
        <fullName evidence="1">Uncharacterized protein</fullName>
    </submittedName>
</protein>